<dbReference type="Pfam" id="PF00023">
    <property type="entry name" value="Ank"/>
    <property type="match status" value="1"/>
</dbReference>
<keyword evidence="1" id="KW-0677">Repeat</keyword>
<dbReference type="PANTHER" id="PTHR10039">
    <property type="entry name" value="AMELOGENIN"/>
    <property type="match status" value="1"/>
</dbReference>
<feature type="compositionally biased region" description="Polar residues" evidence="3">
    <location>
        <begin position="28"/>
        <end position="46"/>
    </location>
</feature>
<keyword evidence="2" id="KW-0040">ANK repeat</keyword>
<dbReference type="PROSITE" id="PS50088">
    <property type="entry name" value="ANK_REPEAT"/>
    <property type="match status" value="2"/>
</dbReference>
<dbReference type="InterPro" id="IPR002110">
    <property type="entry name" value="Ankyrin_rpt"/>
</dbReference>
<protein>
    <recommendedName>
        <fullName evidence="4">NACHT domain-containing protein</fullName>
    </recommendedName>
</protein>
<keyword evidence="6" id="KW-1185">Reference proteome</keyword>
<dbReference type="STRING" id="1095629.A0A0C9XHK9"/>
<dbReference type="PANTHER" id="PTHR10039:SF16">
    <property type="entry name" value="GPI INOSITOL-DEACYLASE"/>
    <property type="match status" value="1"/>
</dbReference>
<dbReference type="InterPro" id="IPR027417">
    <property type="entry name" value="P-loop_NTPase"/>
</dbReference>
<dbReference type="HOGENOM" id="CLU_000288_34_23_1"/>
<dbReference type="Pfam" id="PF24883">
    <property type="entry name" value="NPHP3_N"/>
    <property type="match status" value="1"/>
</dbReference>
<evidence type="ECO:0000313" key="5">
    <source>
        <dbReference type="EMBL" id="KIK00999.1"/>
    </source>
</evidence>
<dbReference type="InterPro" id="IPR056884">
    <property type="entry name" value="NPHP3-like_N"/>
</dbReference>
<dbReference type="Pfam" id="PF13637">
    <property type="entry name" value="Ank_4"/>
    <property type="match status" value="1"/>
</dbReference>
<dbReference type="AlphaFoldDB" id="A0A0C9XHK9"/>
<evidence type="ECO:0000256" key="1">
    <source>
        <dbReference type="ARBA" id="ARBA00022737"/>
    </source>
</evidence>
<proteinExistence type="predicted"/>
<dbReference type="Gene3D" id="3.40.50.300">
    <property type="entry name" value="P-loop containing nucleotide triphosphate hydrolases"/>
    <property type="match status" value="1"/>
</dbReference>
<feature type="repeat" description="ANK" evidence="2">
    <location>
        <begin position="682"/>
        <end position="709"/>
    </location>
</feature>
<accession>A0A0C9XHK9</accession>
<dbReference type="InterPro" id="IPR007111">
    <property type="entry name" value="NACHT_NTPase"/>
</dbReference>
<name>A0A0C9XHK9_9AGAR</name>
<dbReference type="InterPro" id="IPR036770">
    <property type="entry name" value="Ankyrin_rpt-contain_sf"/>
</dbReference>
<evidence type="ECO:0000259" key="4">
    <source>
        <dbReference type="PROSITE" id="PS50837"/>
    </source>
</evidence>
<evidence type="ECO:0000313" key="6">
    <source>
        <dbReference type="Proteomes" id="UP000054477"/>
    </source>
</evidence>
<dbReference type="Gene3D" id="1.25.40.20">
    <property type="entry name" value="Ankyrin repeat-containing domain"/>
    <property type="match status" value="1"/>
</dbReference>
<dbReference type="OrthoDB" id="194358at2759"/>
<feature type="repeat" description="ANK" evidence="2">
    <location>
        <begin position="796"/>
        <end position="828"/>
    </location>
</feature>
<dbReference type="SUPFAM" id="SSF52540">
    <property type="entry name" value="P-loop containing nucleoside triphosphate hydrolases"/>
    <property type="match status" value="1"/>
</dbReference>
<gene>
    <name evidence="5" type="ORF">K443DRAFT_99376</name>
</gene>
<dbReference type="SMART" id="SM00248">
    <property type="entry name" value="ANK"/>
    <property type="match status" value="5"/>
</dbReference>
<dbReference type="Pfam" id="PF22939">
    <property type="entry name" value="WHD_GPIID"/>
    <property type="match status" value="1"/>
</dbReference>
<dbReference type="EMBL" id="KN838614">
    <property type="protein sequence ID" value="KIK00999.1"/>
    <property type="molecule type" value="Genomic_DNA"/>
</dbReference>
<dbReference type="InterPro" id="IPR054471">
    <property type="entry name" value="GPIID_WHD"/>
</dbReference>
<reference evidence="5 6" key="1">
    <citation type="submission" date="2014-04" db="EMBL/GenBank/DDBJ databases">
        <authorList>
            <consortium name="DOE Joint Genome Institute"/>
            <person name="Kuo A."/>
            <person name="Kohler A."/>
            <person name="Nagy L.G."/>
            <person name="Floudas D."/>
            <person name="Copeland A."/>
            <person name="Barry K.W."/>
            <person name="Cichocki N."/>
            <person name="Veneault-Fourrey C."/>
            <person name="LaButti K."/>
            <person name="Lindquist E.A."/>
            <person name="Lipzen A."/>
            <person name="Lundell T."/>
            <person name="Morin E."/>
            <person name="Murat C."/>
            <person name="Sun H."/>
            <person name="Tunlid A."/>
            <person name="Henrissat B."/>
            <person name="Grigoriev I.V."/>
            <person name="Hibbett D.S."/>
            <person name="Martin F."/>
            <person name="Nordberg H.P."/>
            <person name="Cantor M.N."/>
            <person name="Hua S.X."/>
        </authorList>
    </citation>
    <scope>NUCLEOTIDE SEQUENCE [LARGE SCALE GENOMIC DNA]</scope>
    <source>
        <strain evidence="5 6">LaAM-08-1</strain>
    </source>
</reference>
<evidence type="ECO:0000256" key="3">
    <source>
        <dbReference type="SAM" id="MobiDB-lite"/>
    </source>
</evidence>
<reference evidence="6" key="2">
    <citation type="submission" date="2015-01" db="EMBL/GenBank/DDBJ databases">
        <title>Evolutionary Origins and Diversification of the Mycorrhizal Mutualists.</title>
        <authorList>
            <consortium name="DOE Joint Genome Institute"/>
            <consortium name="Mycorrhizal Genomics Consortium"/>
            <person name="Kohler A."/>
            <person name="Kuo A."/>
            <person name="Nagy L.G."/>
            <person name="Floudas D."/>
            <person name="Copeland A."/>
            <person name="Barry K.W."/>
            <person name="Cichocki N."/>
            <person name="Veneault-Fourrey C."/>
            <person name="LaButti K."/>
            <person name="Lindquist E.A."/>
            <person name="Lipzen A."/>
            <person name="Lundell T."/>
            <person name="Morin E."/>
            <person name="Murat C."/>
            <person name="Riley R."/>
            <person name="Ohm R."/>
            <person name="Sun H."/>
            <person name="Tunlid A."/>
            <person name="Henrissat B."/>
            <person name="Grigoriev I.V."/>
            <person name="Hibbett D.S."/>
            <person name="Martin F."/>
        </authorList>
    </citation>
    <scope>NUCLEOTIDE SEQUENCE [LARGE SCALE GENOMIC DNA]</scope>
    <source>
        <strain evidence="6">LaAM-08-1</strain>
    </source>
</reference>
<dbReference type="Proteomes" id="UP000054477">
    <property type="component" value="Unassembled WGS sequence"/>
</dbReference>
<feature type="region of interest" description="Disordered" evidence="3">
    <location>
        <begin position="22"/>
        <end position="46"/>
    </location>
</feature>
<dbReference type="SUPFAM" id="SSF48403">
    <property type="entry name" value="Ankyrin repeat"/>
    <property type="match status" value="1"/>
</dbReference>
<sequence>MSNQPKVSSLKPLFSLKKVFARLRSPKPRSTNDSTGAAGSSSFPPIMRTPSSAISAPDAGIAVVGDQTGHPSDETVQPLQQPFPILADHLKSDPHTLTAPPSNLPIVDPGLKSTIGFMNKFERVQNVNTGNNQGVIIQQVNQVVDLGIQITLQTIEDEQLVRDICAWLSPPDSSRNYHAAYTILKSQPNSCSWFLNGKSFSKWLAEAGFLWIKGKSGCGKTILSSSIINHISKSQPSLATAYFFFDGRDSQKELQLHDKLIQSLIWQFSLKCGNGVPKVLADLYSHCGKGYQQPSLDDLHNILQIILDGFDSAYIILDALDECSERAKVLDWVQTVILHKNENLRLHLIATSRPEKEISDKFNSYHCIDMVEASGKHNILAYLDYQLQGDSDWQKWGQKIQDEIKSTLIKQADGMFRWVALQLMDLKKCRTEKAIREQLKNLPKGLDEIYDRILLWIDETDYGYTKTFLLWLCFAVRPMTLEELAATVTVDLTAENGPQFECKNELCDISDVLKMCSGFVIESEYEIKLAHFSIKEYLLSEYVKEHHDKRIKAFSLSQESSHYMISQTCLAYLLQFETPKPVNYADFPLMDYAAENWVFHVKSSNDDESQESSLSELMMKLLTPGSPAFAKWIEIYDPWNASQHLPPLYYTCKASLIKVTLNLLKNGVDVNTQMKGNYGHVLQVASSEGHEAISKLLIEYGADVNAQGGHYGNALQASSSCRSEAIAKLLIENGADVNIQGGYHGNALQAALFWDHEAIANLLIENGADAASLWGCEAIVKLLIENGAIVNAQGGEYGNALQAASFCGYKAIAKLLIKNGADINTERKV</sequence>
<organism evidence="5 6">
    <name type="scientific">Laccaria amethystina LaAM-08-1</name>
    <dbReference type="NCBI Taxonomy" id="1095629"/>
    <lineage>
        <taxon>Eukaryota</taxon>
        <taxon>Fungi</taxon>
        <taxon>Dikarya</taxon>
        <taxon>Basidiomycota</taxon>
        <taxon>Agaricomycotina</taxon>
        <taxon>Agaricomycetes</taxon>
        <taxon>Agaricomycetidae</taxon>
        <taxon>Agaricales</taxon>
        <taxon>Agaricineae</taxon>
        <taxon>Hydnangiaceae</taxon>
        <taxon>Laccaria</taxon>
    </lineage>
</organism>
<feature type="domain" description="NACHT" evidence="4">
    <location>
        <begin position="208"/>
        <end position="354"/>
    </location>
</feature>
<evidence type="ECO:0000256" key="2">
    <source>
        <dbReference type="PROSITE-ProRule" id="PRU00023"/>
    </source>
</evidence>
<dbReference type="PROSITE" id="PS50837">
    <property type="entry name" value="NACHT"/>
    <property type="match status" value="1"/>
</dbReference>